<name>A0A806K180_9BACT</name>
<proteinExistence type="predicted"/>
<dbReference type="EMBL" id="JQ844237">
    <property type="protein sequence ID" value="AGS53596.1"/>
    <property type="molecule type" value="Genomic_DNA"/>
</dbReference>
<evidence type="ECO:0000313" key="1">
    <source>
        <dbReference type="EMBL" id="AGS53596.1"/>
    </source>
</evidence>
<dbReference type="AlphaFoldDB" id="A0A806K180"/>
<sequence>MGNFVKSDVVVLPYPFSNLKSQKKRPVLVIKNSSLDDL</sequence>
<organism evidence="1">
    <name type="scientific">uncultured bacterium contig00070</name>
    <dbReference type="NCBI Taxonomy" id="1181551"/>
    <lineage>
        <taxon>Bacteria</taxon>
        <taxon>environmental samples</taxon>
    </lineage>
</organism>
<reference evidence="1" key="1">
    <citation type="submission" date="2012-03" db="EMBL/GenBank/DDBJ databases">
        <title>Functional metagenomics reveals considerable lignocellulase gene clusters in the gut microbiome of a wood-feeding higher termite.</title>
        <authorList>
            <person name="Liu N."/>
        </authorList>
    </citation>
    <scope>NUCLEOTIDE SEQUENCE</scope>
</reference>
<accession>A0A806K180</accession>
<protein>
    <submittedName>
        <fullName evidence="1">Uncharacterized protein</fullName>
    </submittedName>
</protein>